<sequence>MNIKEAAERHNDYIVAQRRRFHAHPELSFEEKETTAAIKGELEAMGIAVETFPDYYGLIGTIKGGKPGPVVMLRADIDALPSTEKTGLPFASENEGKMHACGHDAHIAMLLGAAKILMEMREDIHGTVKLMFQSAEESCHGAEYYVEKGCLDGVDAIFGMHIWGVFDAPLMSLEPGGRMASCDNFKITVRGLAAHGSAPHLGHDAVVAAASIIMNLQTFVSRVNDPLNTLVVSVGTVHAGQRFNIIANEAVMEGTVRTYSRELRKTIDSQLEKIIKNTAEALGCEAEFQYDRFPGPIINDHDDLNRIARNAAVKLYGEKVLTTMPRLTGSEDFAYFMEKVPGFYGFIGALNPSKGITYSNHSDKFTVDEDALHRGAALYAQFAKDFTDERAAG</sequence>
<dbReference type="EMBL" id="CP016757">
    <property type="protein sequence ID" value="ANZ45952.1"/>
    <property type="molecule type" value="Genomic_DNA"/>
</dbReference>
<feature type="domain" description="Peptidase M20 dimerisation" evidence="3">
    <location>
        <begin position="184"/>
        <end position="280"/>
    </location>
</feature>
<reference evidence="4" key="1">
    <citation type="submission" date="2016-08" db="EMBL/GenBank/DDBJ databases">
        <title>Complete genome of Cloacibacillus porcorum.</title>
        <authorList>
            <person name="Looft T."/>
            <person name="Bayles D.O."/>
            <person name="Alt D.P."/>
        </authorList>
    </citation>
    <scope>NUCLEOTIDE SEQUENCE [LARGE SCALE GENOMIC DNA]</scope>
    <source>
        <strain evidence="4">CL-84</strain>
    </source>
</reference>
<keyword evidence="2" id="KW-0479">Metal-binding</keyword>
<dbReference type="Gene3D" id="3.30.70.360">
    <property type="match status" value="1"/>
</dbReference>
<comment type="cofactor">
    <cofactor evidence="2">
        <name>Mn(2+)</name>
        <dbReference type="ChEBI" id="CHEBI:29035"/>
    </cofactor>
    <text evidence="2">The Mn(2+) ion enhances activity.</text>
</comment>
<dbReference type="InterPro" id="IPR036264">
    <property type="entry name" value="Bact_exopeptidase_dim_dom"/>
</dbReference>
<gene>
    <name evidence="4" type="ORF">BED41_13140</name>
</gene>
<accession>A0A1B2I7K3</accession>
<feature type="binding site" evidence="2">
    <location>
        <position position="361"/>
    </location>
    <ligand>
        <name>Mn(2+)</name>
        <dbReference type="ChEBI" id="CHEBI:29035"/>
        <label>2</label>
    </ligand>
</feature>
<dbReference type="InterPro" id="IPR011650">
    <property type="entry name" value="Peptidase_M20_dimer"/>
</dbReference>
<dbReference type="PIRSF" id="PIRSF005962">
    <property type="entry name" value="Pept_M20D_amidohydro"/>
    <property type="match status" value="1"/>
</dbReference>
<feature type="binding site" evidence="2">
    <location>
        <position position="161"/>
    </location>
    <ligand>
        <name>Mn(2+)</name>
        <dbReference type="ChEBI" id="CHEBI:29035"/>
        <label>2</label>
    </ligand>
</feature>
<dbReference type="InterPro" id="IPR017439">
    <property type="entry name" value="Amidohydrolase"/>
</dbReference>
<evidence type="ECO:0000313" key="4">
    <source>
        <dbReference type="EMBL" id="ANZ45952.1"/>
    </source>
</evidence>
<dbReference type="AlphaFoldDB" id="A0A1B2I7K3"/>
<dbReference type="Pfam" id="PF07687">
    <property type="entry name" value="M20_dimer"/>
    <property type="match status" value="1"/>
</dbReference>
<feature type="binding site" evidence="2">
    <location>
        <position position="137"/>
    </location>
    <ligand>
        <name>Mn(2+)</name>
        <dbReference type="ChEBI" id="CHEBI:29035"/>
        <label>2</label>
    </ligand>
</feature>
<dbReference type="PANTHER" id="PTHR11014:SF63">
    <property type="entry name" value="METALLOPEPTIDASE, PUTATIVE (AFU_ORTHOLOGUE AFUA_6G09600)-RELATED"/>
    <property type="match status" value="1"/>
</dbReference>
<dbReference type="PANTHER" id="PTHR11014">
    <property type="entry name" value="PEPTIDASE M20 FAMILY MEMBER"/>
    <property type="match status" value="1"/>
</dbReference>
<name>A0A1B2I7K3_9BACT</name>
<protein>
    <submittedName>
        <fullName evidence="4">Amidohydrolase</fullName>
    </submittedName>
</protein>
<dbReference type="SUPFAM" id="SSF53187">
    <property type="entry name" value="Zn-dependent exopeptidases"/>
    <property type="match status" value="1"/>
</dbReference>
<dbReference type="NCBIfam" id="TIGR01891">
    <property type="entry name" value="amidohydrolases"/>
    <property type="match status" value="1"/>
</dbReference>
<dbReference type="STRING" id="1197717.BED41_13140"/>
<proteinExistence type="predicted"/>
<evidence type="ECO:0000256" key="1">
    <source>
        <dbReference type="ARBA" id="ARBA00022801"/>
    </source>
</evidence>
<organism evidence="4 5">
    <name type="scientific">Cloacibacillus porcorum</name>
    <dbReference type="NCBI Taxonomy" id="1197717"/>
    <lineage>
        <taxon>Bacteria</taxon>
        <taxon>Thermotogati</taxon>
        <taxon>Synergistota</taxon>
        <taxon>Synergistia</taxon>
        <taxon>Synergistales</taxon>
        <taxon>Synergistaceae</taxon>
        <taxon>Cloacibacillus</taxon>
    </lineage>
</organism>
<dbReference type="FunFam" id="3.30.70.360:FF:000001">
    <property type="entry name" value="N-acetyldiaminopimelate deacetylase"/>
    <property type="match status" value="1"/>
</dbReference>
<dbReference type="InterPro" id="IPR002933">
    <property type="entry name" value="Peptidase_M20"/>
</dbReference>
<dbReference type="KEGG" id="cpor:BED41_13140"/>
<dbReference type="GO" id="GO:0046872">
    <property type="term" value="F:metal ion binding"/>
    <property type="evidence" value="ECO:0007669"/>
    <property type="project" value="UniProtKB-KW"/>
</dbReference>
<dbReference type="SUPFAM" id="SSF55031">
    <property type="entry name" value="Bacterial exopeptidase dimerisation domain"/>
    <property type="match status" value="1"/>
</dbReference>
<evidence type="ECO:0000259" key="3">
    <source>
        <dbReference type="Pfam" id="PF07687"/>
    </source>
</evidence>
<evidence type="ECO:0000256" key="2">
    <source>
        <dbReference type="PIRSR" id="PIRSR005962-1"/>
    </source>
</evidence>
<dbReference type="Gene3D" id="3.40.630.10">
    <property type="entry name" value="Zn peptidases"/>
    <property type="match status" value="1"/>
</dbReference>
<dbReference type="GO" id="GO:0019877">
    <property type="term" value="P:diaminopimelate biosynthetic process"/>
    <property type="evidence" value="ECO:0007669"/>
    <property type="project" value="UniProtKB-ARBA"/>
</dbReference>
<dbReference type="GO" id="GO:0050118">
    <property type="term" value="F:N-acetyldiaminopimelate deacetylase activity"/>
    <property type="evidence" value="ECO:0007669"/>
    <property type="project" value="UniProtKB-ARBA"/>
</dbReference>
<feature type="binding site" evidence="2">
    <location>
        <position position="101"/>
    </location>
    <ligand>
        <name>Mn(2+)</name>
        <dbReference type="ChEBI" id="CHEBI:29035"/>
        <label>2</label>
    </ligand>
</feature>
<keyword evidence="2" id="KW-0464">Manganese</keyword>
<keyword evidence="5" id="KW-1185">Reference proteome</keyword>
<dbReference type="GeneID" id="83058791"/>
<feature type="binding site" evidence="2">
    <location>
        <position position="103"/>
    </location>
    <ligand>
        <name>Mn(2+)</name>
        <dbReference type="ChEBI" id="CHEBI:29035"/>
        <label>2</label>
    </ligand>
</feature>
<evidence type="ECO:0000313" key="5">
    <source>
        <dbReference type="Proteomes" id="UP000093044"/>
    </source>
</evidence>
<dbReference type="Pfam" id="PF01546">
    <property type="entry name" value="Peptidase_M20"/>
    <property type="match status" value="1"/>
</dbReference>
<dbReference type="RefSeq" id="WP_066747210.1">
    <property type="nucleotide sequence ID" value="NZ_CP016757.1"/>
</dbReference>
<dbReference type="OrthoDB" id="5892at2"/>
<keyword evidence="1 4" id="KW-0378">Hydrolase</keyword>
<dbReference type="Proteomes" id="UP000093044">
    <property type="component" value="Chromosome"/>
</dbReference>